<dbReference type="PANTHER" id="PTHR40252:SF2">
    <property type="entry name" value="BLR0328 PROTEIN"/>
    <property type="match status" value="1"/>
</dbReference>
<dbReference type="InterPro" id="IPR013702">
    <property type="entry name" value="FIST_domain_N"/>
</dbReference>
<dbReference type="STRING" id="360411.AC812_06765"/>
<keyword evidence="4" id="KW-1185">Reference proteome</keyword>
<dbReference type="Pfam" id="PF10442">
    <property type="entry name" value="FIST_C"/>
    <property type="match status" value="1"/>
</dbReference>
<proteinExistence type="predicted"/>
<reference evidence="3 4" key="1">
    <citation type="submission" date="2015-07" db="EMBL/GenBank/DDBJ databases">
        <title>Draft genome of Bellilinea caldifistulae DSM 17877.</title>
        <authorList>
            <person name="Hemp J."/>
            <person name="Ward L.M."/>
            <person name="Pace L.A."/>
            <person name="Fischer W.W."/>
        </authorList>
    </citation>
    <scope>NUCLEOTIDE SEQUENCE [LARGE SCALE GENOMIC DNA]</scope>
    <source>
        <strain evidence="3 4">GOMI-1</strain>
    </source>
</reference>
<dbReference type="InterPro" id="IPR019494">
    <property type="entry name" value="FIST_C"/>
</dbReference>
<gene>
    <name evidence="3" type="ORF">AC812_06765</name>
</gene>
<evidence type="ECO:0000313" key="4">
    <source>
        <dbReference type="Proteomes" id="UP000050514"/>
    </source>
</evidence>
<dbReference type="SMART" id="SM01204">
    <property type="entry name" value="FIST_C"/>
    <property type="match status" value="1"/>
</dbReference>
<evidence type="ECO:0000259" key="1">
    <source>
        <dbReference type="SMART" id="SM00897"/>
    </source>
</evidence>
<protein>
    <recommendedName>
        <fullName evidence="5">FIST domain-containing protein</fullName>
    </recommendedName>
</protein>
<feature type="domain" description="FIST C-domain" evidence="2">
    <location>
        <begin position="223"/>
        <end position="365"/>
    </location>
</feature>
<organism evidence="3 4">
    <name type="scientific">Bellilinea caldifistulae</name>
    <dbReference type="NCBI Taxonomy" id="360411"/>
    <lineage>
        <taxon>Bacteria</taxon>
        <taxon>Bacillati</taxon>
        <taxon>Chloroflexota</taxon>
        <taxon>Anaerolineae</taxon>
        <taxon>Anaerolineales</taxon>
        <taxon>Anaerolineaceae</taxon>
        <taxon>Bellilinea</taxon>
    </lineage>
</organism>
<accession>A0A0P6X4C4</accession>
<sequence length="387" mass="40943">MSLVSAVGYSNEINGREAAQQAAQQALKGLRSASPKAALVFFSHLFDPAEIRPVLNALLGDIPLWGGTTSTIYAASAPQKMVVVILGGNFALDTTWIGHYSIDPLGSALELSGRLEHARINRHWHSVLLAADGLNGEISTLLPYFEQVPLGVGGFLSGAGFPRGKNFLLGETFCAEGGLSALWLGAGIRAGMAAAQGWKDSGVYFRATASRENRLIQLDGQPAADQLCTVLGHTPAEWTKPPLQDLLRLFPLAYREAGQSETVLAAPLTVAEDGSLRMNVAIPEGSILRLMTTDPTAALQAVRTAIQTANQLAGEGAAGVAMLFLDVGWFELFRTRPAKLLEVVQEEAGEIPCFSVATLGQIWRGSEDALPVAANLGALAVVFKGES</sequence>
<comment type="caution">
    <text evidence="3">The sequence shown here is derived from an EMBL/GenBank/DDBJ whole genome shotgun (WGS) entry which is preliminary data.</text>
</comment>
<dbReference type="Proteomes" id="UP000050514">
    <property type="component" value="Unassembled WGS sequence"/>
</dbReference>
<evidence type="ECO:0000259" key="2">
    <source>
        <dbReference type="SMART" id="SM01204"/>
    </source>
</evidence>
<dbReference type="SMART" id="SM00897">
    <property type="entry name" value="FIST"/>
    <property type="match status" value="1"/>
</dbReference>
<evidence type="ECO:0008006" key="5">
    <source>
        <dbReference type="Google" id="ProtNLM"/>
    </source>
</evidence>
<feature type="domain" description="FIST" evidence="1">
    <location>
        <begin position="34"/>
        <end position="222"/>
    </location>
</feature>
<evidence type="ECO:0000313" key="3">
    <source>
        <dbReference type="EMBL" id="KPL76357.1"/>
    </source>
</evidence>
<dbReference type="EMBL" id="LGHJ01000012">
    <property type="protein sequence ID" value="KPL76357.1"/>
    <property type="molecule type" value="Genomic_DNA"/>
</dbReference>
<name>A0A0P6X4C4_9CHLR</name>
<dbReference type="AlphaFoldDB" id="A0A0P6X4C4"/>
<dbReference type="OrthoDB" id="152928at2"/>
<dbReference type="RefSeq" id="WP_061919403.1">
    <property type="nucleotide sequence ID" value="NZ_DF967971.1"/>
</dbReference>
<dbReference type="PANTHER" id="PTHR40252">
    <property type="entry name" value="BLR0328 PROTEIN"/>
    <property type="match status" value="1"/>
</dbReference>
<dbReference type="Pfam" id="PF08495">
    <property type="entry name" value="FIST"/>
    <property type="match status" value="1"/>
</dbReference>